<keyword evidence="4 10" id="KW-0813">Transport</keyword>
<evidence type="ECO:0000256" key="9">
    <source>
        <dbReference type="ARBA" id="ARBA00023310"/>
    </source>
</evidence>
<keyword evidence="6 10" id="KW-0406">Ion transport</keyword>
<evidence type="ECO:0000256" key="8">
    <source>
        <dbReference type="ARBA" id="ARBA00023196"/>
    </source>
</evidence>
<keyword evidence="7 10" id="KW-0472">Membrane</keyword>
<dbReference type="SUPFAM" id="SSF51344">
    <property type="entry name" value="Epsilon subunit of F1F0-ATP synthase N-terminal domain"/>
    <property type="match status" value="1"/>
</dbReference>
<evidence type="ECO:0000256" key="10">
    <source>
        <dbReference type="HAMAP-Rule" id="MF_00530"/>
    </source>
</evidence>
<keyword evidence="8 10" id="KW-0139">CF(1)</keyword>
<feature type="coiled-coil region" evidence="12">
    <location>
        <begin position="91"/>
        <end position="118"/>
    </location>
</feature>
<comment type="function">
    <text evidence="1 10">Produces ATP from ADP in the presence of a proton gradient across the membrane.</text>
</comment>
<dbReference type="PANTHER" id="PTHR13822:SF10">
    <property type="entry name" value="ATP SYNTHASE EPSILON CHAIN, CHLOROPLASTIC"/>
    <property type="match status" value="1"/>
</dbReference>
<evidence type="ECO:0000256" key="7">
    <source>
        <dbReference type="ARBA" id="ARBA00023136"/>
    </source>
</evidence>
<evidence type="ECO:0000256" key="6">
    <source>
        <dbReference type="ARBA" id="ARBA00023065"/>
    </source>
</evidence>
<evidence type="ECO:0000256" key="11">
    <source>
        <dbReference type="RuleBase" id="RU003656"/>
    </source>
</evidence>
<evidence type="ECO:0000256" key="12">
    <source>
        <dbReference type="SAM" id="Coils"/>
    </source>
</evidence>
<evidence type="ECO:0000256" key="2">
    <source>
        <dbReference type="ARBA" id="ARBA00004184"/>
    </source>
</evidence>
<organism evidence="14 15">
    <name type="scientific">Hyphomicrobium album</name>
    <dbReference type="NCBI Taxonomy" id="2665159"/>
    <lineage>
        <taxon>Bacteria</taxon>
        <taxon>Pseudomonadati</taxon>
        <taxon>Pseudomonadota</taxon>
        <taxon>Alphaproteobacteria</taxon>
        <taxon>Hyphomicrobiales</taxon>
        <taxon>Hyphomicrobiaceae</taxon>
        <taxon>Hyphomicrobium</taxon>
    </lineage>
</organism>
<sequence>MAATFNFELVTPERLIFSGEASQVVVPGAEGDFAVLAGHSPFISTLRPGILDVTLPSGSQRLLVKKGVAEADPARLTVLAQTAVPVEELQGARLASELQQAEAQAAEAKDDHTRMNAEALIDVLKRLQTKAA</sequence>
<comment type="subunit">
    <text evidence="10 11">F-type ATPases have 2 components, CF(1) - the catalytic core - and CF(0) - the membrane proton channel. CF(1) has five subunits: alpha(3), beta(3), gamma(1), delta(1), epsilon(1). CF(0) has three main subunits: a, b and c.</text>
</comment>
<protein>
    <recommendedName>
        <fullName evidence="10">ATP synthase epsilon chain</fullName>
    </recommendedName>
    <alternativeName>
        <fullName evidence="10">ATP synthase F1 sector epsilon subunit</fullName>
    </alternativeName>
    <alternativeName>
        <fullName evidence="10">F-ATPase epsilon subunit</fullName>
    </alternativeName>
</protein>
<dbReference type="GO" id="GO:0005886">
    <property type="term" value="C:plasma membrane"/>
    <property type="evidence" value="ECO:0007669"/>
    <property type="project" value="UniProtKB-SubCell"/>
</dbReference>
<evidence type="ECO:0000313" key="14">
    <source>
        <dbReference type="EMBL" id="MTD94871.1"/>
    </source>
</evidence>
<dbReference type="RefSeq" id="WP_154739240.1">
    <property type="nucleotide sequence ID" value="NZ_WMBQ01000001.1"/>
</dbReference>
<dbReference type="InterPro" id="IPR020546">
    <property type="entry name" value="ATP_synth_F1_dsu/esu_N"/>
</dbReference>
<dbReference type="EMBL" id="WMBQ01000001">
    <property type="protein sequence ID" value="MTD94871.1"/>
    <property type="molecule type" value="Genomic_DNA"/>
</dbReference>
<evidence type="ECO:0000256" key="5">
    <source>
        <dbReference type="ARBA" id="ARBA00022781"/>
    </source>
</evidence>
<dbReference type="PANTHER" id="PTHR13822">
    <property type="entry name" value="ATP SYNTHASE DELTA/EPSILON CHAIN"/>
    <property type="match status" value="1"/>
</dbReference>
<keyword evidence="12" id="KW-0175">Coiled coil</keyword>
<dbReference type="InterPro" id="IPR036771">
    <property type="entry name" value="ATPsynth_dsu/esu_N"/>
</dbReference>
<dbReference type="NCBIfam" id="NF001851">
    <property type="entry name" value="PRK00571.2-4"/>
    <property type="match status" value="1"/>
</dbReference>
<dbReference type="HAMAP" id="MF_00530">
    <property type="entry name" value="ATP_synth_epsil_bac"/>
    <property type="match status" value="1"/>
</dbReference>
<keyword evidence="9 10" id="KW-0066">ATP synthesis</keyword>
<dbReference type="Pfam" id="PF02823">
    <property type="entry name" value="ATP-synt_DE_N"/>
    <property type="match status" value="1"/>
</dbReference>
<dbReference type="GO" id="GO:0005524">
    <property type="term" value="F:ATP binding"/>
    <property type="evidence" value="ECO:0007669"/>
    <property type="project" value="UniProtKB-UniRule"/>
</dbReference>
<feature type="domain" description="ATP synthase F1 complex delta/epsilon subunit N-terminal" evidence="13">
    <location>
        <begin position="5"/>
        <end position="83"/>
    </location>
</feature>
<accession>A0A6I3KQ95</accession>
<dbReference type="NCBIfam" id="TIGR01216">
    <property type="entry name" value="ATP_synt_epsi"/>
    <property type="match status" value="1"/>
</dbReference>
<evidence type="ECO:0000313" key="15">
    <source>
        <dbReference type="Proteomes" id="UP000440694"/>
    </source>
</evidence>
<dbReference type="Proteomes" id="UP000440694">
    <property type="component" value="Unassembled WGS sequence"/>
</dbReference>
<dbReference type="InterPro" id="IPR001469">
    <property type="entry name" value="ATP_synth_F1_dsu/esu"/>
</dbReference>
<comment type="subcellular location">
    <subcellularLocation>
        <location evidence="10">Cell membrane</location>
        <topology evidence="10">Peripheral membrane protein</topology>
    </subcellularLocation>
    <subcellularLocation>
        <location evidence="2">Endomembrane system</location>
        <topology evidence="2">Peripheral membrane protein</topology>
    </subcellularLocation>
</comment>
<evidence type="ECO:0000256" key="1">
    <source>
        <dbReference type="ARBA" id="ARBA00003543"/>
    </source>
</evidence>
<name>A0A6I3KQ95_9HYPH</name>
<evidence type="ECO:0000256" key="3">
    <source>
        <dbReference type="ARBA" id="ARBA00005712"/>
    </source>
</evidence>
<keyword evidence="10" id="KW-1003">Cell membrane</keyword>
<comment type="similarity">
    <text evidence="3 10 11">Belongs to the ATPase epsilon chain family.</text>
</comment>
<proteinExistence type="inferred from homology"/>
<keyword evidence="5 10" id="KW-0375">Hydrogen ion transport</keyword>
<keyword evidence="15" id="KW-1185">Reference proteome</keyword>
<dbReference type="AlphaFoldDB" id="A0A6I3KQ95"/>
<dbReference type="GO" id="GO:0046933">
    <property type="term" value="F:proton-transporting ATP synthase activity, rotational mechanism"/>
    <property type="evidence" value="ECO:0007669"/>
    <property type="project" value="UniProtKB-UniRule"/>
</dbReference>
<evidence type="ECO:0000259" key="13">
    <source>
        <dbReference type="Pfam" id="PF02823"/>
    </source>
</evidence>
<evidence type="ECO:0000256" key="4">
    <source>
        <dbReference type="ARBA" id="ARBA00022448"/>
    </source>
</evidence>
<dbReference type="GO" id="GO:0045259">
    <property type="term" value="C:proton-transporting ATP synthase complex"/>
    <property type="evidence" value="ECO:0007669"/>
    <property type="project" value="UniProtKB-KW"/>
</dbReference>
<dbReference type="CDD" id="cd12152">
    <property type="entry name" value="F1-ATPase_delta"/>
    <property type="match status" value="1"/>
</dbReference>
<reference evidence="14 15" key="1">
    <citation type="submission" date="2019-11" db="EMBL/GenBank/DDBJ databases">
        <title>Identification of a novel strain.</title>
        <authorList>
            <person name="Xu Q."/>
            <person name="Wang G."/>
        </authorList>
    </citation>
    <scope>NUCLEOTIDE SEQUENCE [LARGE SCALE GENOMIC DNA]</scope>
    <source>
        <strain evidence="15">xq</strain>
    </source>
</reference>
<gene>
    <name evidence="10" type="primary">atpC</name>
    <name evidence="14" type="ORF">GIW81_11065</name>
</gene>
<dbReference type="GO" id="GO:0012505">
    <property type="term" value="C:endomembrane system"/>
    <property type="evidence" value="ECO:0007669"/>
    <property type="project" value="UniProtKB-SubCell"/>
</dbReference>
<comment type="caution">
    <text evidence="14">The sequence shown here is derived from an EMBL/GenBank/DDBJ whole genome shotgun (WGS) entry which is preliminary data.</text>
</comment>
<dbReference type="Gene3D" id="2.60.15.10">
    <property type="entry name" value="F0F1 ATP synthase delta/epsilon subunit, N-terminal"/>
    <property type="match status" value="1"/>
</dbReference>